<evidence type="ECO:0000313" key="2">
    <source>
        <dbReference type="EMBL" id="KAK0507618.1"/>
    </source>
</evidence>
<reference evidence="2" key="1">
    <citation type="submission" date="2023-03" db="EMBL/GenBank/DDBJ databases">
        <title>Complete genome of Cladonia borealis.</title>
        <authorList>
            <person name="Park H."/>
        </authorList>
    </citation>
    <scope>NUCLEOTIDE SEQUENCE</scope>
    <source>
        <strain evidence="2">ANT050790</strain>
    </source>
</reference>
<comment type="caution">
    <text evidence="2">The sequence shown here is derived from an EMBL/GenBank/DDBJ whole genome shotgun (WGS) entry which is preliminary data.</text>
</comment>
<sequence>MLKSTLPKGASGAWVVRGAKVCGYVVALIGGLSCLMIPMERTFREIKELFHDDVESGPELHERIRENRPVDGFVESLIAATQRAGEALEEFGQTIKLHSGVDPDSITALRDSQHQEMTSDPSHKAGLGTDPEEAINPAIRPLIDPLRQPAWNKLLDDASHVSMTCGSLSRAFLKLTLRSRSERMKLAHKTTIRFLFDSKTLDRLCSTIAQHLNMLELAWGA</sequence>
<name>A0AA39QR38_9LECA</name>
<protein>
    <submittedName>
        <fullName evidence="2">Uncharacterized protein</fullName>
    </submittedName>
</protein>
<evidence type="ECO:0000256" key="1">
    <source>
        <dbReference type="SAM" id="Phobius"/>
    </source>
</evidence>
<dbReference type="AlphaFoldDB" id="A0AA39QR38"/>
<keyword evidence="1" id="KW-0812">Transmembrane</keyword>
<gene>
    <name evidence="2" type="ORF">JMJ35_010141</name>
</gene>
<dbReference type="EMBL" id="JAFEKC020000023">
    <property type="protein sequence ID" value="KAK0507618.1"/>
    <property type="molecule type" value="Genomic_DNA"/>
</dbReference>
<feature type="transmembrane region" description="Helical" evidence="1">
    <location>
        <begin position="21"/>
        <end position="39"/>
    </location>
</feature>
<accession>A0AA39QR38</accession>
<organism evidence="2 3">
    <name type="scientific">Cladonia borealis</name>
    <dbReference type="NCBI Taxonomy" id="184061"/>
    <lineage>
        <taxon>Eukaryota</taxon>
        <taxon>Fungi</taxon>
        <taxon>Dikarya</taxon>
        <taxon>Ascomycota</taxon>
        <taxon>Pezizomycotina</taxon>
        <taxon>Lecanoromycetes</taxon>
        <taxon>OSLEUM clade</taxon>
        <taxon>Lecanoromycetidae</taxon>
        <taxon>Lecanorales</taxon>
        <taxon>Lecanorineae</taxon>
        <taxon>Cladoniaceae</taxon>
        <taxon>Cladonia</taxon>
    </lineage>
</organism>
<keyword evidence="1" id="KW-1133">Transmembrane helix</keyword>
<proteinExistence type="predicted"/>
<dbReference type="Proteomes" id="UP001166286">
    <property type="component" value="Unassembled WGS sequence"/>
</dbReference>
<keyword evidence="3" id="KW-1185">Reference proteome</keyword>
<evidence type="ECO:0000313" key="3">
    <source>
        <dbReference type="Proteomes" id="UP001166286"/>
    </source>
</evidence>
<dbReference type="PROSITE" id="PS51257">
    <property type="entry name" value="PROKAR_LIPOPROTEIN"/>
    <property type="match status" value="1"/>
</dbReference>
<keyword evidence="1" id="KW-0472">Membrane</keyword>